<name>A0A1I7F9Q3_9BACL</name>
<dbReference type="PROSITE" id="PS00670">
    <property type="entry name" value="D_2_HYDROXYACID_DH_2"/>
    <property type="match status" value="1"/>
</dbReference>
<dbReference type="FunFam" id="3.40.50.720:FF:000021">
    <property type="entry name" value="D-3-phosphoglycerate dehydrogenase"/>
    <property type="match status" value="1"/>
</dbReference>
<evidence type="ECO:0000256" key="10">
    <source>
        <dbReference type="ARBA" id="ARBA00048731"/>
    </source>
</evidence>
<dbReference type="SUPFAM" id="SSF143548">
    <property type="entry name" value="Serine metabolism enzymes domain"/>
    <property type="match status" value="1"/>
</dbReference>
<dbReference type="EC" id="1.1.1.95" evidence="11"/>
<dbReference type="GO" id="GO:0006564">
    <property type="term" value="P:L-serine biosynthetic process"/>
    <property type="evidence" value="ECO:0007669"/>
    <property type="project" value="UniProtKB-UniRule"/>
</dbReference>
<dbReference type="InterPro" id="IPR045626">
    <property type="entry name" value="PGDH_ASB_dom"/>
</dbReference>
<dbReference type="Pfam" id="PF01842">
    <property type="entry name" value="ACT"/>
    <property type="match status" value="1"/>
</dbReference>
<keyword evidence="14" id="KW-1185">Reference proteome</keyword>
<dbReference type="PROSITE" id="PS00065">
    <property type="entry name" value="D_2_HYDROXYACID_DH_1"/>
    <property type="match status" value="1"/>
</dbReference>
<dbReference type="InterPro" id="IPR006139">
    <property type="entry name" value="D-isomer_2_OHA_DH_cat_dom"/>
</dbReference>
<sequence length="527" mass="56465">MKVLVADDISRQGLEKLRIVPDIEIEVRTGLSEAELAQAVRAADALLVRSQSKVTERVLESAGRLKVIGRAGVGVDNIDVAAATRRGIVVVNAPDGNTISACEHTFAMMIGLARHIPRAHASVKAGVWDRKSFVGVELMGKTLAVIGMGRIGTEVAKRAKAFGMKVVGYDPFLTDDRAKELGIVKAALEDAVAAADFITVHTPLTKETRHLIDAAMFARMKDGVRIVNCARGGIIDEQALCDALAAGKVAGAALDVYEQEPLPADHPLRRFDNVIFTPHLGASTEEAQLNVAIVVAEEVANVLLGRPFRNAVNLPSLDKELSDYLAPYLVLGEKLGALLGQLSPQSMADIEIAYGGELALQDVSFLSRTVLKGLLSQRFADEVNYVNAPTLAQEAGINVREVKQPKSTVFTSLLSVSAVTPQGRRRVAGTLYNGAGARIVQIDDYRIDMLPEGRMIYTEHVDRPGMIGRIGMILGEADINIGSMQVGRRDTGGQAVMLLSVDKPVPSEVLDAIGQIAGIHTIRSIEL</sequence>
<dbReference type="InterPro" id="IPR029752">
    <property type="entry name" value="D-isomer_DH_CS1"/>
</dbReference>
<comment type="function">
    <text evidence="1">Catalyzes the reversible oxidation of 3-phospho-D-glycerate to 3-phosphonooxypyruvate, the first step of the phosphorylated L-serine biosynthesis pathway. Also catalyzes the reversible oxidation of 2-hydroxyglutarate to 2-oxoglutarate.</text>
</comment>
<dbReference type="STRING" id="392015.SAMN05421543_101130"/>
<keyword evidence="7 11" id="KW-0520">NAD</keyword>
<evidence type="ECO:0000256" key="7">
    <source>
        <dbReference type="ARBA" id="ARBA00023027"/>
    </source>
</evidence>
<dbReference type="SUPFAM" id="SSF52283">
    <property type="entry name" value="Formate/glycerate dehydrogenase catalytic domain-like"/>
    <property type="match status" value="1"/>
</dbReference>
<dbReference type="PANTHER" id="PTHR42789">
    <property type="entry name" value="D-ISOMER SPECIFIC 2-HYDROXYACID DEHYDROGENASE FAMILY PROTEIN (AFU_ORTHOLOGUE AFUA_6G10090)"/>
    <property type="match status" value="1"/>
</dbReference>
<evidence type="ECO:0000256" key="4">
    <source>
        <dbReference type="ARBA" id="ARBA00021582"/>
    </source>
</evidence>
<dbReference type="Pfam" id="PF19304">
    <property type="entry name" value="PGDH_inter"/>
    <property type="match status" value="1"/>
</dbReference>
<dbReference type="InterPro" id="IPR002912">
    <property type="entry name" value="ACT_dom"/>
</dbReference>
<dbReference type="InterPro" id="IPR006236">
    <property type="entry name" value="PGDH"/>
</dbReference>
<dbReference type="InterPro" id="IPR006140">
    <property type="entry name" value="D-isomer_DH_NAD-bd"/>
</dbReference>
<comment type="catalytic activity">
    <reaction evidence="10 11">
        <text>(2R)-3-phosphoglycerate + NAD(+) = 3-phosphooxypyruvate + NADH + H(+)</text>
        <dbReference type="Rhea" id="RHEA:12641"/>
        <dbReference type="ChEBI" id="CHEBI:15378"/>
        <dbReference type="ChEBI" id="CHEBI:18110"/>
        <dbReference type="ChEBI" id="CHEBI:57540"/>
        <dbReference type="ChEBI" id="CHEBI:57945"/>
        <dbReference type="ChEBI" id="CHEBI:58272"/>
        <dbReference type="EC" id="1.1.1.95"/>
    </reaction>
</comment>
<keyword evidence="8 11" id="KW-0718">Serine biosynthesis</keyword>
<dbReference type="FunFam" id="3.30.70.260:FF:000008">
    <property type="entry name" value="D-3-phosphoglycerate dehydrogenase, chloroplastic"/>
    <property type="match status" value="1"/>
</dbReference>
<dbReference type="InterPro" id="IPR050857">
    <property type="entry name" value="D-2-hydroxyacid_DH"/>
</dbReference>
<evidence type="ECO:0000313" key="13">
    <source>
        <dbReference type="EMBL" id="SFU32826.1"/>
    </source>
</evidence>
<dbReference type="PANTHER" id="PTHR42789:SF1">
    <property type="entry name" value="D-ISOMER SPECIFIC 2-HYDROXYACID DEHYDROGENASE FAMILY PROTEIN (AFU_ORTHOLOGUE AFUA_6G10090)"/>
    <property type="match status" value="1"/>
</dbReference>
<dbReference type="EMBL" id="FPBV01000001">
    <property type="protein sequence ID" value="SFU32826.1"/>
    <property type="molecule type" value="Genomic_DNA"/>
</dbReference>
<dbReference type="PROSITE" id="PS00671">
    <property type="entry name" value="D_2_HYDROXYACID_DH_3"/>
    <property type="match status" value="1"/>
</dbReference>
<dbReference type="InterPro" id="IPR036291">
    <property type="entry name" value="NAD(P)-bd_dom_sf"/>
</dbReference>
<dbReference type="Pfam" id="PF00389">
    <property type="entry name" value="2-Hacid_dh"/>
    <property type="match status" value="1"/>
</dbReference>
<organism evidence="13 14">
    <name type="scientific">Alicyclobacillus macrosporangiidus</name>
    <dbReference type="NCBI Taxonomy" id="392015"/>
    <lineage>
        <taxon>Bacteria</taxon>
        <taxon>Bacillati</taxon>
        <taxon>Bacillota</taxon>
        <taxon>Bacilli</taxon>
        <taxon>Bacillales</taxon>
        <taxon>Alicyclobacillaceae</taxon>
        <taxon>Alicyclobacillus</taxon>
    </lineage>
</organism>
<evidence type="ECO:0000313" key="14">
    <source>
        <dbReference type="Proteomes" id="UP000183508"/>
    </source>
</evidence>
<evidence type="ECO:0000256" key="6">
    <source>
        <dbReference type="ARBA" id="ARBA00023002"/>
    </source>
</evidence>
<dbReference type="Gene3D" id="3.30.70.260">
    <property type="match status" value="1"/>
</dbReference>
<dbReference type="InterPro" id="IPR045865">
    <property type="entry name" value="ACT-like_dom_sf"/>
</dbReference>
<dbReference type="GO" id="GO:0004617">
    <property type="term" value="F:phosphoglycerate dehydrogenase activity"/>
    <property type="evidence" value="ECO:0007669"/>
    <property type="project" value="UniProtKB-UniRule"/>
</dbReference>
<comment type="catalytic activity">
    <reaction evidence="9">
        <text>(R)-2-hydroxyglutarate + NAD(+) = 2-oxoglutarate + NADH + H(+)</text>
        <dbReference type="Rhea" id="RHEA:49612"/>
        <dbReference type="ChEBI" id="CHEBI:15378"/>
        <dbReference type="ChEBI" id="CHEBI:15801"/>
        <dbReference type="ChEBI" id="CHEBI:16810"/>
        <dbReference type="ChEBI" id="CHEBI:57540"/>
        <dbReference type="ChEBI" id="CHEBI:57945"/>
        <dbReference type="EC" id="1.1.1.399"/>
    </reaction>
</comment>
<evidence type="ECO:0000256" key="1">
    <source>
        <dbReference type="ARBA" id="ARBA00003800"/>
    </source>
</evidence>
<dbReference type="SUPFAM" id="SSF55021">
    <property type="entry name" value="ACT-like"/>
    <property type="match status" value="1"/>
</dbReference>
<dbReference type="Gene3D" id="3.40.50.720">
    <property type="entry name" value="NAD(P)-binding Rossmann-like Domain"/>
    <property type="match status" value="2"/>
</dbReference>
<protein>
    <recommendedName>
        <fullName evidence="4 11">D-3-phosphoglycerate dehydrogenase</fullName>
        <ecNumber evidence="11">1.1.1.95</ecNumber>
    </recommendedName>
</protein>
<dbReference type="UniPathway" id="UPA00135">
    <property type="reaction ID" value="UER00196"/>
</dbReference>
<evidence type="ECO:0000256" key="9">
    <source>
        <dbReference type="ARBA" id="ARBA00048126"/>
    </source>
</evidence>
<evidence type="ECO:0000256" key="5">
    <source>
        <dbReference type="ARBA" id="ARBA00022605"/>
    </source>
</evidence>
<dbReference type="AlphaFoldDB" id="A0A1I7F9Q3"/>
<proteinExistence type="inferred from homology"/>
<dbReference type="Proteomes" id="UP000183508">
    <property type="component" value="Unassembled WGS sequence"/>
</dbReference>
<gene>
    <name evidence="13" type="ORF">SAMN05421543_101130</name>
</gene>
<reference evidence="14" key="1">
    <citation type="submission" date="2016-10" db="EMBL/GenBank/DDBJ databases">
        <authorList>
            <person name="Varghese N."/>
        </authorList>
    </citation>
    <scope>NUCLEOTIDE SEQUENCE [LARGE SCALE GENOMIC DNA]</scope>
    <source>
        <strain evidence="14">DSM 17980</strain>
    </source>
</reference>
<dbReference type="NCBIfam" id="TIGR01327">
    <property type="entry name" value="PGDH"/>
    <property type="match status" value="1"/>
</dbReference>
<evidence type="ECO:0000259" key="12">
    <source>
        <dbReference type="PROSITE" id="PS51671"/>
    </source>
</evidence>
<evidence type="ECO:0000256" key="3">
    <source>
        <dbReference type="ARBA" id="ARBA00005854"/>
    </source>
</evidence>
<comment type="similarity">
    <text evidence="3 11">Belongs to the D-isomer specific 2-hydroxyacid dehydrogenase family.</text>
</comment>
<dbReference type="CDD" id="cd12173">
    <property type="entry name" value="PGDH_4"/>
    <property type="match status" value="1"/>
</dbReference>
<dbReference type="CDD" id="cd04902">
    <property type="entry name" value="ACT_3PGDH-xct"/>
    <property type="match status" value="1"/>
</dbReference>
<dbReference type="OrthoDB" id="9805416at2"/>
<dbReference type="Pfam" id="PF02826">
    <property type="entry name" value="2-Hacid_dh_C"/>
    <property type="match status" value="1"/>
</dbReference>
<dbReference type="FunFam" id="3.30.1330.90:FF:000003">
    <property type="entry name" value="D-3-phosphoglycerate dehydrogenase"/>
    <property type="match status" value="1"/>
</dbReference>
<accession>A0A1I7F9Q3</accession>
<dbReference type="GO" id="GO:0051287">
    <property type="term" value="F:NAD binding"/>
    <property type="evidence" value="ECO:0007669"/>
    <property type="project" value="UniProtKB-UniRule"/>
</dbReference>
<dbReference type="SUPFAM" id="SSF51735">
    <property type="entry name" value="NAD(P)-binding Rossmann-fold domains"/>
    <property type="match status" value="1"/>
</dbReference>
<evidence type="ECO:0000256" key="8">
    <source>
        <dbReference type="ARBA" id="ARBA00023299"/>
    </source>
</evidence>
<evidence type="ECO:0000256" key="2">
    <source>
        <dbReference type="ARBA" id="ARBA00005216"/>
    </source>
</evidence>
<dbReference type="PROSITE" id="PS51671">
    <property type="entry name" value="ACT"/>
    <property type="match status" value="1"/>
</dbReference>
<keyword evidence="5 11" id="KW-0028">Amino-acid biosynthesis</keyword>
<feature type="domain" description="ACT" evidence="12">
    <location>
        <begin position="455"/>
        <end position="527"/>
    </location>
</feature>
<evidence type="ECO:0000256" key="11">
    <source>
        <dbReference type="RuleBase" id="RU363003"/>
    </source>
</evidence>
<dbReference type="eggNOG" id="COG0111">
    <property type="taxonomic scope" value="Bacteria"/>
</dbReference>
<dbReference type="RefSeq" id="WP_074948587.1">
    <property type="nucleotide sequence ID" value="NZ_FPBV01000001.1"/>
</dbReference>
<dbReference type="Gene3D" id="3.30.1330.90">
    <property type="entry name" value="D-3-phosphoglycerate dehydrogenase, domain 3"/>
    <property type="match status" value="1"/>
</dbReference>
<dbReference type="InterPro" id="IPR029753">
    <property type="entry name" value="D-isomer_DH_CS"/>
</dbReference>
<dbReference type="InterPro" id="IPR029009">
    <property type="entry name" value="ASB_dom_sf"/>
</dbReference>
<keyword evidence="6 11" id="KW-0560">Oxidoreductase</keyword>
<comment type="pathway">
    <text evidence="2 11">Amino-acid biosynthesis; L-serine biosynthesis; L-serine from 3-phospho-D-glycerate: step 1/3.</text>
</comment>